<keyword evidence="6" id="KW-0406">Ion transport</keyword>
<dbReference type="Proteomes" id="UP000183315">
    <property type="component" value="Unassembled WGS sequence"/>
</dbReference>
<keyword evidence="2 10" id="KW-1003">Cell membrane</keyword>
<dbReference type="Pfam" id="PF02537">
    <property type="entry name" value="CRCB"/>
    <property type="match status" value="1"/>
</dbReference>
<dbReference type="GO" id="GO:0005886">
    <property type="term" value="C:plasma membrane"/>
    <property type="evidence" value="ECO:0007669"/>
    <property type="project" value="UniProtKB-SubCell"/>
</dbReference>
<keyword evidence="5 10" id="KW-0472">Membrane</keyword>
<proteinExistence type="inferred from homology"/>
<evidence type="ECO:0000256" key="2">
    <source>
        <dbReference type="ARBA" id="ARBA00022475"/>
    </source>
</evidence>
<dbReference type="RefSeq" id="WP_161786644.1">
    <property type="nucleotide sequence ID" value="NZ_BBLU01000016.1"/>
</dbReference>
<feature type="transmembrane region" description="Helical" evidence="10">
    <location>
        <begin position="96"/>
        <end position="118"/>
    </location>
</feature>
<gene>
    <name evidence="11" type="ORF">SAMN05421637_1132</name>
</gene>
<evidence type="ECO:0000256" key="8">
    <source>
        <dbReference type="ARBA" id="ARBA00035585"/>
    </source>
</evidence>
<evidence type="ECO:0000313" key="11">
    <source>
        <dbReference type="EMBL" id="SEJ20130.1"/>
    </source>
</evidence>
<evidence type="ECO:0000313" key="12">
    <source>
        <dbReference type="Proteomes" id="UP000183315"/>
    </source>
</evidence>
<dbReference type="EMBL" id="FNZI01000002">
    <property type="protein sequence ID" value="SEJ20130.1"/>
    <property type="molecule type" value="Genomic_DNA"/>
</dbReference>
<name>A0A1H6X593_9MICO</name>
<comment type="subcellular location">
    <subcellularLocation>
        <location evidence="1">Cell membrane</location>
        <topology evidence="1">Multi-pass membrane protein</topology>
    </subcellularLocation>
</comment>
<evidence type="ECO:0000256" key="1">
    <source>
        <dbReference type="ARBA" id="ARBA00004651"/>
    </source>
</evidence>
<evidence type="ECO:0000256" key="4">
    <source>
        <dbReference type="ARBA" id="ARBA00022989"/>
    </source>
</evidence>
<sequence length="137" mass="13972">MTRAAQLGLVLVGGAVGGALRIGLTEAMPESSGPVPWDLLLINVVGSLALAWAVARTQAHGPWALFPAIGPGLLGGFTTFSSIACLEWSADAPLDVAAGVLLATMAAAVAAAWLGWWLGDRPPTPLDEAAVFAEENE</sequence>
<keyword evidence="4 10" id="KW-1133">Transmembrane helix</keyword>
<comment type="catalytic activity">
    <reaction evidence="8">
        <text>fluoride(in) = fluoride(out)</text>
        <dbReference type="Rhea" id="RHEA:76159"/>
        <dbReference type="ChEBI" id="CHEBI:17051"/>
    </reaction>
    <physiologicalReaction direction="left-to-right" evidence="8">
        <dbReference type="Rhea" id="RHEA:76160"/>
    </physiologicalReaction>
</comment>
<protein>
    <recommendedName>
        <fullName evidence="10">Fluoride-specific ion channel</fullName>
    </recommendedName>
</protein>
<dbReference type="AlphaFoldDB" id="A0A1H6X593"/>
<evidence type="ECO:0000256" key="5">
    <source>
        <dbReference type="ARBA" id="ARBA00023136"/>
    </source>
</evidence>
<organism evidence="11 12">
    <name type="scientific">Demequina mangrovi</name>
    <dbReference type="NCBI Taxonomy" id="1043493"/>
    <lineage>
        <taxon>Bacteria</taxon>
        <taxon>Bacillati</taxon>
        <taxon>Actinomycetota</taxon>
        <taxon>Actinomycetes</taxon>
        <taxon>Micrococcales</taxon>
        <taxon>Demequinaceae</taxon>
        <taxon>Demequina</taxon>
    </lineage>
</organism>
<dbReference type="GO" id="GO:0034220">
    <property type="term" value="P:monoatomic ion transmembrane transport"/>
    <property type="evidence" value="ECO:0007669"/>
    <property type="project" value="UniProtKB-KW"/>
</dbReference>
<keyword evidence="6" id="KW-0813">Transport</keyword>
<dbReference type="STRING" id="1043493.SAMN05421637_1132"/>
<evidence type="ECO:0000256" key="3">
    <source>
        <dbReference type="ARBA" id="ARBA00022692"/>
    </source>
</evidence>
<feature type="transmembrane region" description="Helical" evidence="10">
    <location>
        <begin position="37"/>
        <end position="55"/>
    </location>
</feature>
<keyword evidence="6" id="KW-0407">Ion channel</keyword>
<keyword evidence="12" id="KW-1185">Reference proteome</keyword>
<comment type="function">
    <text evidence="9">Fluoride-specific ion channel. Important for reducing fluoride concentration in the cell, thus reducing its toxicity.</text>
</comment>
<comment type="similarity">
    <text evidence="7 10">Belongs to the fluoride channel Fluc/FEX (TC 1.A.43) family.</text>
</comment>
<evidence type="ECO:0000256" key="7">
    <source>
        <dbReference type="ARBA" id="ARBA00035120"/>
    </source>
</evidence>
<evidence type="ECO:0000256" key="6">
    <source>
        <dbReference type="ARBA" id="ARBA00023303"/>
    </source>
</evidence>
<keyword evidence="3 10" id="KW-0812">Transmembrane</keyword>
<evidence type="ECO:0000256" key="9">
    <source>
        <dbReference type="ARBA" id="ARBA00049940"/>
    </source>
</evidence>
<accession>A0A1H6X593</accession>
<dbReference type="InterPro" id="IPR003691">
    <property type="entry name" value="FluC"/>
</dbReference>
<dbReference type="eggNOG" id="COG0239">
    <property type="taxonomic scope" value="Bacteria"/>
</dbReference>
<evidence type="ECO:0000256" key="10">
    <source>
        <dbReference type="RuleBase" id="RU004340"/>
    </source>
</evidence>
<reference evidence="12" key="1">
    <citation type="submission" date="2016-10" db="EMBL/GenBank/DDBJ databases">
        <authorList>
            <person name="Varghese N."/>
        </authorList>
    </citation>
    <scope>NUCLEOTIDE SEQUENCE [LARGE SCALE GENOMIC DNA]</scope>
    <source>
        <strain evidence="12">DSM 24868</strain>
    </source>
</reference>
<feature type="transmembrane region" description="Helical" evidence="10">
    <location>
        <begin position="62"/>
        <end position="84"/>
    </location>
</feature>